<reference evidence="9 10" key="1">
    <citation type="submission" date="2024-10" db="EMBL/GenBank/DDBJ databases">
        <title>Updated reference genomes for cyclostephanoid diatoms.</title>
        <authorList>
            <person name="Roberts W.R."/>
            <person name="Alverson A.J."/>
        </authorList>
    </citation>
    <scope>NUCLEOTIDE SEQUENCE [LARGE SCALE GENOMIC DNA]</scope>
    <source>
        <strain evidence="9 10">AJA228-03</strain>
    </source>
</reference>
<dbReference type="PANTHER" id="PTHR46714">
    <property type="entry name" value="TRANSCRIPTIONAL ACTIVATOR HAC1"/>
    <property type="match status" value="1"/>
</dbReference>
<comment type="subcellular location">
    <subcellularLocation>
        <location evidence="1">Nucleus</location>
    </subcellularLocation>
</comment>
<dbReference type="SUPFAM" id="SSF57959">
    <property type="entry name" value="Leucine zipper domain"/>
    <property type="match status" value="2"/>
</dbReference>
<dbReference type="InterPro" id="IPR044280">
    <property type="entry name" value="Hac1/HY5"/>
</dbReference>
<evidence type="ECO:0000313" key="9">
    <source>
        <dbReference type="EMBL" id="KAL3815963.1"/>
    </source>
</evidence>
<feature type="compositionally biased region" description="Polar residues" evidence="7">
    <location>
        <begin position="474"/>
        <end position="489"/>
    </location>
</feature>
<feature type="compositionally biased region" description="Polar residues" evidence="7">
    <location>
        <begin position="42"/>
        <end position="51"/>
    </location>
</feature>
<keyword evidence="6" id="KW-0539">Nucleus</keyword>
<feature type="region of interest" description="Disordered" evidence="7">
    <location>
        <begin position="104"/>
        <end position="160"/>
    </location>
</feature>
<feature type="compositionally biased region" description="Basic residues" evidence="7">
    <location>
        <begin position="138"/>
        <end position="158"/>
    </location>
</feature>
<dbReference type="InterPro" id="IPR004827">
    <property type="entry name" value="bZIP"/>
</dbReference>
<dbReference type="GO" id="GO:0003677">
    <property type="term" value="F:DNA binding"/>
    <property type="evidence" value="ECO:0007669"/>
    <property type="project" value="UniProtKB-KW"/>
</dbReference>
<evidence type="ECO:0000256" key="1">
    <source>
        <dbReference type="ARBA" id="ARBA00004123"/>
    </source>
</evidence>
<proteinExistence type="inferred from homology"/>
<dbReference type="CDD" id="cd14809">
    <property type="entry name" value="bZIP_AUREO-like"/>
    <property type="match status" value="2"/>
</dbReference>
<evidence type="ECO:0000256" key="3">
    <source>
        <dbReference type="ARBA" id="ARBA00023015"/>
    </source>
</evidence>
<feature type="region of interest" description="Disordered" evidence="7">
    <location>
        <begin position="426"/>
        <end position="489"/>
    </location>
</feature>
<evidence type="ECO:0000259" key="8">
    <source>
        <dbReference type="PROSITE" id="PS50217"/>
    </source>
</evidence>
<dbReference type="EMBL" id="JALLPB020000173">
    <property type="protein sequence ID" value="KAL3815963.1"/>
    <property type="molecule type" value="Genomic_DNA"/>
</dbReference>
<organism evidence="9 10">
    <name type="scientific">Cyclostephanos tholiformis</name>
    <dbReference type="NCBI Taxonomy" id="382380"/>
    <lineage>
        <taxon>Eukaryota</taxon>
        <taxon>Sar</taxon>
        <taxon>Stramenopiles</taxon>
        <taxon>Ochrophyta</taxon>
        <taxon>Bacillariophyta</taxon>
        <taxon>Coscinodiscophyceae</taxon>
        <taxon>Thalassiosirophycidae</taxon>
        <taxon>Stephanodiscales</taxon>
        <taxon>Stephanodiscaceae</taxon>
        <taxon>Cyclostephanos</taxon>
    </lineage>
</organism>
<evidence type="ECO:0000313" key="10">
    <source>
        <dbReference type="Proteomes" id="UP001530377"/>
    </source>
</evidence>
<evidence type="ECO:0000256" key="4">
    <source>
        <dbReference type="ARBA" id="ARBA00023125"/>
    </source>
</evidence>
<dbReference type="AlphaFoldDB" id="A0ABD3RSV8"/>
<feature type="domain" description="BZIP" evidence="8">
    <location>
        <begin position="299"/>
        <end position="335"/>
    </location>
</feature>
<name>A0ABD3RSV8_9STRA</name>
<comment type="caution">
    <text evidence="9">The sequence shown here is derived from an EMBL/GenBank/DDBJ whole genome shotgun (WGS) entry which is preliminary data.</text>
</comment>
<evidence type="ECO:0000256" key="7">
    <source>
        <dbReference type="SAM" id="MobiDB-lite"/>
    </source>
</evidence>
<evidence type="ECO:0000256" key="2">
    <source>
        <dbReference type="ARBA" id="ARBA00007163"/>
    </source>
</evidence>
<accession>A0ABD3RSV8</accession>
<evidence type="ECO:0000256" key="5">
    <source>
        <dbReference type="ARBA" id="ARBA00023163"/>
    </source>
</evidence>
<gene>
    <name evidence="9" type="ORF">ACHAXA_003584</name>
</gene>
<protein>
    <recommendedName>
        <fullName evidence="8">BZIP domain-containing protein</fullName>
    </recommendedName>
</protein>
<feature type="region of interest" description="Disordered" evidence="7">
    <location>
        <begin position="42"/>
        <end position="63"/>
    </location>
</feature>
<comment type="similarity">
    <text evidence="2">Belongs to the bZIP family.</text>
</comment>
<dbReference type="Pfam" id="PF07716">
    <property type="entry name" value="bZIP_2"/>
    <property type="match status" value="2"/>
</dbReference>
<feature type="domain" description="BZIP" evidence="8">
    <location>
        <begin position="134"/>
        <end position="182"/>
    </location>
</feature>
<evidence type="ECO:0000256" key="6">
    <source>
        <dbReference type="ARBA" id="ARBA00023242"/>
    </source>
</evidence>
<keyword evidence="3" id="KW-0805">Transcription regulation</keyword>
<keyword evidence="10" id="KW-1185">Reference proteome</keyword>
<dbReference type="SMART" id="SM00338">
    <property type="entry name" value="BRLZ"/>
    <property type="match status" value="2"/>
</dbReference>
<dbReference type="Gene3D" id="1.20.5.170">
    <property type="match status" value="2"/>
</dbReference>
<dbReference type="PANTHER" id="PTHR46714:SF6">
    <property type="entry name" value="TRANSCRIPTIONAL ACTIVATOR HAC1"/>
    <property type="match status" value="1"/>
</dbReference>
<keyword evidence="4" id="KW-0238">DNA-binding</keyword>
<dbReference type="InterPro" id="IPR046347">
    <property type="entry name" value="bZIP_sf"/>
</dbReference>
<dbReference type="PROSITE" id="PS50217">
    <property type="entry name" value="BZIP"/>
    <property type="match status" value="2"/>
</dbReference>
<sequence>MMASHQREDIASKLLHSSDARIAEAAKRVFSSSSTMTTTLPYLAPSSSASDGGNVPFEEGSSPMMDDGCCDDLRLTSSGGLNNDGGGGLHGKCNTKIIDGGGEDDADSVISNDGDAQANDRVDGCLKRKPSSSTDRLKRSRERNRMHARKTRQRKKEHMQKLQNRVDELKHEQIRIKQAISEKNTASILLGLFQNGDDGSKDNGGCGGAPIADDPRVEALLRRSSEDIPDASNIPELPALILPGNGKRKFADGGGDANNNGDGRDLLPADEALLEDGIDYMLLGKDRSACTPAELDQIRRERNRMHAKRTRDRKRIFMEEMEVMIKRLEDENSLLLSHANMVNAHVPPSNAAVGDDPGMTSCMQAITPSGRSSTADDGGDDDERLVSKKGDFLNQIESLLAAAGSFQRNGGVVECEINAITCAESDVTASTSRSDHNSLCEEEYEEDDRHSRHELLGSSPSKRQRIAMDVPSSVPKSITTTNYGPVMSS</sequence>
<dbReference type="GO" id="GO:0005634">
    <property type="term" value="C:nucleus"/>
    <property type="evidence" value="ECO:0007669"/>
    <property type="project" value="UniProtKB-SubCell"/>
</dbReference>
<dbReference type="Proteomes" id="UP001530377">
    <property type="component" value="Unassembled WGS sequence"/>
</dbReference>
<keyword evidence="5" id="KW-0804">Transcription</keyword>